<keyword evidence="1" id="KW-0812">Transmembrane</keyword>
<comment type="caution">
    <text evidence="2">The sequence shown here is derived from an EMBL/GenBank/DDBJ whole genome shotgun (WGS) entry which is preliminary data.</text>
</comment>
<evidence type="ECO:0000256" key="1">
    <source>
        <dbReference type="SAM" id="Phobius"/>
    </source>
</evidence>
<dbReference type="EMBL" id="SMRT01000021">
    <property type="protein sequence ID" value="TDF92379.1"/>
    <property type="molecule type" value="Genomic_DNA"/>
</dbReference>
<dbReference type="InterPro" id="IPR007383">
    <property type="entry name" value="DUF445"/>
</dbReference>
<feature type="transmembrane region" description="Helical" evidence="1">
    <location>
        <begin position="410"/>
        <end position="430"/>
    </location>
</feature>
<dbReference type="PANTHER" id="PTHR38442">
    <property type="entry name" value="INNER MEMBRANE PROTEIN-RELATED"/>
    <property type="match status" value="1"/>
</dbReference>
<protein>
    <submittedName>
        <fullName evidence="2">DUF445 domain-containing protein</fullName>
    </submittedName>
</protein>
<gene>
    <name evidence="2" type="ORF">E1757_30410</name>
</gene>
<dbReference type="Pfam" id="PF04286">
    <property type="entry name" value="DUF445"/>
    <property type="match status" value="1"/>
</dbReference>
<keyword evidence="1" id="KW-0472">Membrane</keyword>
<dbReference type="OrthoDB" id="9769590at2"/>
<keyword evidence="3" id="KW-1185">Reference proteome</keyword>
<accession>A0A4R5KB51</accession>
<sequence>MEMNNDKHVAEGTYIMQGKSKHTAALSLGVMAAGFIGTLFFEGVPWVRFAQSGFEAGLVGGLADWFAVTALFRHPLGIPIPHTALLPSNREKVSRALINTVQNDLLSKQSIVDKLAQFPIVLRLLRGFEGQLGSDSAKAGIVTICDFAVRQIPLEKLARYGEKELLRLLDTLDLRALVQQALSQAYARGYDEKAFDFVLDLAEKLVGRSDIRDRLGAVAVQALSHLKTNGLMQFALNAFVGYFNEEKLGSLIQQFVLNGIEGLRMQGNPNRRAVMEALRGWLDKPEHQENMTAELEKWKAQLLGEWKLEDKLLELLQRMQTQALEWIRGEQFAETHALPFISRMIQQVEQNPELLNRLELGLREQIARLIEANHHKIGALVKENIDRFDDATLIELMEDKIGGDLQWIRVNGAICGFLIGLVLAGVHTLVS</sequence>
<dbReference type="AlphaFoldDB" id="A0A4R5KB51"/>
<name>A0A4R5KB51_9BACL</name>
<organism evidence="2 3">
    <name type="scientific">Paenibacillus piri</name>
    <dbReference type="NCBI Taxonomy" id="2547395"/>
    <lineage>
        <taxon>Bacteria</taxon>
        <taxon>Bacillati</taxon>
        <taxon>Bacillota</taxon>
        <taxon>Bacilli</taxon>
        <taxon>Bacillales</taxon>
        <taxon>Paenibacillaceae</taxon>
        <taxon>Paenibacillus</taxon>
    </lineage>
</organism>
<keyword evidence="1" id="KW-1133">Transmembrane helix</keyword>
<reference evidence="2 3" key="1">
    <citation type="submission" date="2019-03" db="EMBL/GenBank/DDBJ databases">
        <title>This is whole genome sequence of Paenibacillus sp MS74 strain.</title>
        <authorList>
            <person name="Trinh H.N."/>
        </authorList>
    </citation>
    <scope>NUCLEOTIDE SEQUENCE [LARGE SCALE GENOMIC DNA]</scope>
    <source>
        <strain evidence="2 3">MS74</strain>
    </source>
</reference>
<evidence type="ECO:0000313" key="2">
    <source>
        <dbReference type="EMBL" id="TDF92379.1"/>
    </source>
</evidence>
<dbReference type="PANTHER" id="PTHR38442:SF1">
    <property type="entry name" value="INNER MEMBRANE PROTEIN"/>
    <property type="match status" value="1"/>
</dbReference>
<dbReference type="Proteomes" id="UP000295636">
    <property type="component" value="Unassembled WGS sequence"/>
</dbReference>
<feature type="transmembrane region" description="Helical" evidence="1">
    <location>
        <begin position="23"/>
        <end position="41"/>
    </location>
</feature>
<dbReference type="GO" id="GO:0005886">
    <property type="term" value="C:plasma membrane"/>
    <property type="evidence" value="ECO:0007669"/>
    <property type="project" value="TreeGrafter"/>
</dbReference>
<proteinExistence type="predicted"/>
<evidence type="ECO:0000313" key="3">
    <source>
        <dbReference type="Proteomes" id="UP000295636"/>
    </source>
</evidence>